<keyword evidence="2" id="KW-1185">Reference proteome</keyword>
<accession>A0A0N1F6C7</accession>
<gene>
    <name evidence="1" type="ORF">AE618_08080</name>
</gene>
<comment type="caution">
    <text evidence="1">The sequence shown here is derived from an EMBL/GenBank/DDBJ whole genome shotgun (WGS) entry which is preliminary data.</text>
</comment>
<organism evidence="1 2">
    <name type="scientific">Bosea vaviloviae</name>
    <dbReference type="NCBI Taxonomy" id="1526658"/>
    <lineage>
        <taxon>Bacteria</taxon>
        <taxon>Pseudomonadati</taxon>
        <taxon>Pseudomonadota</taxon>
        <taxon>Alphaproteobacteria</taxon>
        <taxon>Hyphomicrobiales</taxon>
        <taxon>Boseaceae</taxon>
        <taxon>Bosea</taxon>
    </lineage>
</organism>
<evidence type="ECO:0000313" key="2">
    <source>
        <dbReference type="Proteomes" id="UP000037822"/>
    </source>
</evidence>
<dbReference type="PATRIC" id="fig|1526658.3.peg.2295"/>
<dbReference type="InterPro" id="IPR009579">
    <property type="entry name" value="DUF1192"/>
</dbReference>
<dbReference type="AlphaFoldDB" id="A0A0N1F6C7"/>
<dbReference type="EMBL" id="LGSZ01000028">
    <property type="protein sequence ID" value="KPH81676.1"/>
    <property type="molecule type" value="Genomic_DNA"/>
</dbReference>
<sequence length="66" mass="7343">MSLFSDDDRPKPKSVHEIGQDLSMLSLAEIDLRVAALQAEIERLAEARLKKAASRSAADSFFRKPD</sequence>
<dbReference type="Proteomes" id="UP000037822">
    <property type="component" value="Unassembled WGS sequence"/>
</dbReference>
<reference evidence="1 2" key="1">
    <citation type="submission" date="2015-07" db="EMBL/GenBank/DDBJ databases">
        <title>Whole genome sequencing of Bosea vaviloviae isolated from cave pool.</title>
        <authorList>
            <person name="Tan N.E.H."/>
            <person name="Lee Y.P."/>
            <person name="Gan H.M."/>
            <person name="Barton H."/>
            <person name="Savka M.A."/>
        </authorList>
    </citation>
    <scope>NUCLEOTIDE SEQUENCE [LARGE SCALE GENOMIC DNA]</scope>
    <source>
        <strain evidence="1 2">SD260</strain>
    </source>
</reference>
<evidence type="ECO:0008006" key="3">
    <source>
        <dbReference type="Google" id="ProtNLM"/>
    </source>
</evidence>
<dbReference type="RefSeq" id="WP_054208517.1">
    <property type="nucleotide sequence ID" value="NZ_LGSZ01000028.1"/>
</dbReference>
<dbReference type="Pfam" id="PF06698">
    <property type="entry name" value="DUF1192"/>
    <property type="match status" value="1"/>
</dbReference>
<name>A0A0N1F6C7_9HYPH</name>
<dbReference type="OrthoDB" id="7872350at2"/>
<evidence type="ECO:0000313" key="1">
    <source>
        <dbReference type="EMBL" id="KPH81676.1"/>
    </source>
</evidence>
<protein>
    <recommendedName>
        <fullName evidence="3">DUF1192 domain-containing protein</fullName>
    </recommendedName>
</protein>
<proteinExistence type="predicted"/>